<feature type="compositionally biased region" description="Gly residues" evidence="1">
    <location>
        <begin position="693"/>
        <end position="702"/>
    </location>
</feature>
<dbReference type="GO" id="GO:0000184">
    <property type="term" value="P:nuclear-transcribed mRNA catabolic process, nonsense-mediated decay"/>
    <property type="evidence" value="ECO:0007669"/>
    <property type="project" value="TreeGrafter"/>
</dbReference>
<evidence type="ECO:0000313" key="5">
    <source>
        <dbReference type="Proteomes" id="UP000613740"/>
    </source>
</evidence>
<organism evidence="4 5">
    <name type="scientific">Chlamydomonas schloesseri</name>
    <dbReference type="NCBI Taxonomy" id="2026947"/>
    <lineage>
        <taxon>Eukaryota</taxon>
        <taxon>Viridiplantae</taxon>
        <taxon>Chlorophyta</taxon>
        <taxon>core chlorophytes</taxon>
        <taxon>Chlorophyceae</taxon>
        <taxon>CS clade</taxon>
        <taxon>Chlamydomonadales</taxon>
        <taxon>Chlamydomonadaceae</taxon>
        <taxon>Chlamydomonas</taxon>
    </lineage>
</organism>
<dbReference type="InterPro" id="IPR015174">
    <property type="entry name" value="MIF4G-like_typ-2"/>
</dbReference>
<dbReference type="PANTHER" id="PTHR12412:SF2">
    <property type="entry name" value="NUCLEAR CAP-BINDING PROTEIN SUBUNIT 1"/>
    <property type="match status" value="1"/>
</dbReference>
<dbReference type="GO" id="GO:0003729">
    <property type="term" value="F:mRNA binding"/>
    <property type="evidence" value="ECO:0007669"/>
    <property type="project" value="TreeGrafter"/>
</dbReference>
<feature type="compositionally biased region" description="Acidic residues" evidence="1">
    <location>
        <begin position="969"/>
        <end position="1009"/>
    </location>
</feature>
<feature type="compositionally biased region" description="Gly residues" evidence="1">
    <location>
        <begin position="79"/>
        <end position="88"/>
    </location>
</feature>
<reference evidence="4" key="1">
    <citation type="journal article" date="2020" name="bioRxiv">
        <title>Comparative genomics of Chlamydomonas.</title>
        <authorList>
            <person name="Craig R.J."/>
            <person name="Hasan A.R."/>
            <person name="Ness R.W."/>
            <person name="Keightley P.D."/>
        </authorList>
    </citation>
    <scope>NUCLEOTIDE SEQUENCE</scope>
    <source>
        <strain evidence="4">CCAP 11/173</strain>
    </source>
</reference>
<feature type="region of interest" description="Disordered" evidence="1">
    <location>
        <begin position="933"/>
        <end position="954"/>
    </location>
</feature>
<proteinExistence type="predicted"/>
<feature type="region of interest" description="Disordered" evidence="1">
    <location>
        <begin position="669"/>
        <end position="754"/>
    </location>
</feature>
<dbReference type="InterPro" id="IPR027159">
    <property type="entry name" value="CBP80"/>
</dbReference>
<dbReference type="InterPro" id="IPR015172">
    <property type="entry name" value="MIF4G-like_typ-1"/>
</dbReference>
<comment type="caution">
    <text evidence="4">The sequence shown here is derived from an EMBL/GenBank/DDBJ whole genome shotgun (WGS) entry which is preliminary data.</text>
</comment>
<dbReference type="GO" id="GO:0005846">
    <property type="term" value="C:nuclear cap binding complex"/>
    <property type="evidence" value="ECO:0007669"/>
    <property type="project" value="InterPro"/>
</dbReference>
<dbReference type="Pfam" id="PF09090">
    <property type="entry name" value="MIF4G_like_2"/>
    <property type="match status" value="1"/>
</dbReference>
<evidence type="ECO:0000313" key="4">
    <source>
        <dbReference type="EMBL" id="KAG2453540.1"/>
    </source>
</evidence>
<feature type="domain" description="MIF4G-like type 1" evidence="2">
    <location>
        <begin position="530"/>
        <end position="655"/>
    </location>
</feature>
<feature type="compositionally biased region" description="Gly residues" evidence="1">
    <location>
        <begin position="671"/>
        <end position="682"/>
    </location>
</feature>
<dbReference type="SUPFAM" id="SSF48371">
    <property type="entry name" value="ARM repeat"/>
    <property type="match status" value="3"/>
</dbReference>
<feature type="domain" description="MIF4G-like type 2" evidence="3">
    <location>
        <begin position="823"/>
        <end position="937"/>
    </location>
</feature>
<name>A0A835WW54_9CHLO</name>
<dbReference type="EMBL" id="JAEHOD010000003">
    <property type="protein sequence ID" value="KAG2453540.1"/>
    <property type="molecule type" value="Genomic_DNA"/>
</dbReference>
<dbReference type="GO" id="GO:0000339">
    <property type="term" value="F:RNA cap binding"/>
    <property type="evidence" value="ECO:0007669"/>
    <property type="project" value="InterPro"/>
</dbReference>
<evidence type="ECO:0000259" key="2">
    <source>
        <dbReference type="Pfam" id="PF09088"/>
    </source>
</evidence>
<feature type="compositionally biased region" description="Basic and acidic residues" evidence="1">
    <location>
        <begin position="715"/>
        <end position="725"/>
    </location>
</feature>
<dbReference type="Proteomes" id="UP000613740">
    <property type="component" value="Unassembled WGS sequence"/>
</dbReference>
<feature type="compositionally biased region" description="Gly residues" evidence="1">
    <location>
        <begin position="1"/>
        <end position="39"/>
    </location>
</feature>
<dbReference type="AlphaFoldDB" id="A0A835WW54"/>
<gene>
    <name evidence="4" type="ORF">HYH02_001759</name>
</gene>
<evidence type="ECO:0000256" key="1">
    <source>
        <dbReference type="SAM" id="MobiDB-lite"/>
    </source>
</evidence>
<feature type="compositionally biased region" description="Acidic residues" evidence="1">
    <location>
        <begin position="704"/>
        <end position="714"/>
    </location>
</feature>
<feature type="region of interest" description="Disordered" evidence="1">
    <location>
        <begin position="79"/>
        <end position="113"/>
    </location>
</feature>
<evidence type="ECO:0000259" key="3">
    <source>
        <dbReference type="Pfam" id="PF09090"/>
    </source>
</evidence>
<feature type="region of interest" description="Disordered" evidence="1">
    <location>
        <begin position="966"/>
        <end position="1020"/>
    </location>
</feature>
<dbReference type="Pfam" id="PF09088">
    <property type="entry name" value="MIF4G_like"/>
    <property type="match status" value="1"/>
</dbReference>
<protein>
    <recommendedName>
        <fullName evidence="6">MIF4G domain-containing protein</fullName>
    </recommendedName>
</protein>
<dbReference type="InterPro" id="IPR016024">
    <property type="entry name" value="ARM-type_fold"/>
</dbReference>
<dbReference type="GO" id="GO:0006406">
    <property type="term" value="P:mRNA export from nucleus"/>
    <property type="evidence" value="ECO:0007669"/>
    <property type="project" value="InterPro"/>
</dbReference>
<dbReference type="PANTHER" id="PTHR12412">
    <property type="entry name" value="CAP BINDING PROTEIN"/>
    <property type="match status" value="1"/>
</dbReference>
<feature type="region of interest" description="Disordered" evidence="1">
    <location>
        <begin position="1"/>
        <end position="59"/>
    </location>
</feature>
<evidence type="ECO:0008006" key="6">
    <source>
        <dbReference type="Google" id="ProtNLM"/>
    </source>
</evidence>
<feature type="compositionally biased region" description="Gly residues" evidence="1">
    <location>
        <begin position="47"/>
        <end position="59"/>
    </location>
</feature>
<keyword evidence="5" id="KW-1185">Reference proteome</keyword>
<sequence length="1214" mass="124626">MGDRQYGGGGGGHRGHRGGGGGGHHGGGDGGGYRGGGRGGRGHWHGDGGGGRGGGRGGYNRGGGGGGGYHGGGGGDGGGGGRGGGGGSYQRSYIGAGGKRGRDEGPEGPPKLSPQHVLVAKLLGVCDRNTGSARDGWSDERFFDDLLKSCRRDLDHGGDNVAALLVEAAVEVSFKTQHYALLLGILNTERTDFCRRVVISLIDGLNACLEAPPQPDTPQQQPPFRAKQLLRFLSALHAVNVVPAAWLLTALNTVVDAASAALARAAAAAAAEAEAAGGGGADGAADGGGSAAAGLAADGALLRGGAVQPWCDFLVGSVLLALVWSGRDLAAAETVEPGDGDGGGGGELSLAALMAKLEGYMGARPAAEDEALRPLLAARSEEDLAAKSDSGGASFVTELWDAVTECAGNAWEVAVLPNPHLPYLEKLAAGDSLSDLPPLLLNSWPPGVEESLPAAVAAARVRRLFPPRGGLRLLSREYLEGELPAIERVVVMEYVLDTLAALSSDRTACVLTLSGALPHHLAAVFGPQRATVRNFVAEALFGQMLRLPGPALSHAAYCTLLVDLCKVPHFQFARALSSCVRELFACMPLLHPELAARLASWLAYHLSSFSYQWPWDRWQAVTERPPHDPQRAFCAALLARLLRLADYPVVFKSLPPYFQDLLGPPAAEGAVQGGGAAGGGAGPQQQQQRGRGGRGAGGGGGDADMPDLLEEAEDREQAMQVDERQGAAGGAAGAAGGDGGGGGGGEEGAVAPPAPWAGDPVAEAAAALVTWCRKQSAAVQQVTKSRSLRPEQVCALWSGKALDWVHDHTRQLAEAHGPLAPAQVVSTLLLAMGAKSPSHLHVAVERYAEAVRAVLAEADGDAAALGALPPGSWRGAAAALGASAGQVAMLEVVWHYHACEPQRLLLVTDRLLALHVLDGPALVAALFADLEPPATRKGSSSKKGKKDKAAAAGRRGSKKVLRIAGAAEGEVEEEEGREVEVEVAAEVAEDEEQEEEEEDEGDGEAEAEEQQAAAGEPHCPLSNADDPVRCAGCWEVLFHGLDRLVAAPSELPSEVADWEKKLGQLQALHAGVVSSVSQGAPGLVARERDVAAQVDAAARCLDAVRLRLERSSAAAHDALLLMYLGFIRLLNRAAADADAAAGAMDEAGSGRAEAAAALLGAWLRAALLRYAEPSAALVGSGRLREEAAAHEAALGGPVPEAFSAAVAAQLGLRL</sequence>
<dbReference type="OrthoDB" id="10252707at2759"/>
<dbReference type="Gene3D" id="1.25.40.180">
    <property type="match status" value="3"/>
</dbReference>
<accession>A0A835WW54</accession>
<dbReference type="GO" id="GO:0005634">
    <property type="term" value="C:nucleus"/>
    <property type="evidence" value="ECO:0007669"/>
    <property type="project" value="TreeGrafter"/>
</dbReference>
<feature type="compositionally biased region" description="Gly residues" evidence="1">
    <location>
        <begin position="727"/>
        <end position="747"/>
    </location>
</feature>